<evidence type="ECO:0000256" key="16">
    <source>
        <dbReference type="ARBA" id="ARBA00023316"/>
    </source>
</evidence>
<evidence type="ECO:0000259" key="20">
    <source>
        <dbReference type="PROSITE" id="PS51387"/>
    </source>
</evidence>
<feature type="active site" evidence="19">
    <location>
        <position position="338"/>
    </location>
</feature>
<dbReference type="InterPro" id="IPR016167">
    <property type="entry name" value="FAD-bd_PCMH_sub1"/>
</dbReference>
<evidence type="ECO:0000313" key="22">
    <source>
        <dbReference type="Proteomes" id="UP000823865"/>
    </source>
</evidence>
<dbReference type="Pfam" id="PF02873">
    <property type="entry name" value="MurB_C"/>
    <property type="match status" value="1"/>
</dbReference>
<evidence type="ECO:0000256" key="3">
    <source>
        <dbReference type="ARBA" id="ARBA00004496"/>
    </source>
</evidence>
<protein>
    <recommendedName>
        <fullName evidence="6 19">UDP-N-acetylenolpyruvoylglucosamine reductase</fullName>
        <ecNumber evidence="5 19">1.3.1.98</ecNumber>
    </recommendedName>
    <alternativeName>
        <fullName evidence="17 19">UDP-N-acetylmuramate dehydrogenase</fullName>
    </alternativeName>
</protein>
<accession>A0A9E2L855</accession>
<keyword evidence="9 19" id="KW-0285">Flavoprotein</keyword>
<keyword evidence="10 19" id="KW-0274">FAD</keyword>
<comment type="function">
    <text evidence="2 19">Cell wall formation.</text>
</comment>
<sequence>MNTKYNYSLVKHNTFGIDVAADIFFEYSSVEELTDFIAEMKHSPEKNKPMLHIGEGSNLLFLNDFKGVILHSQIKNIQRISERKNVIVLRVGSGLKWDDFVAYCTLNGFCGIENLSGIPGEVGASAVQNIGAYGVEASDTILRVELVDLQTGKKRLISKKDCQYGYRDSIFKNEFKGRYAVTYVHYKLSKKFTPNLSYKALKSMVDVKYERRQLSPTDIRKEVIHLRDQKLPDPNILGNAGSFFMNPVVEKQLFDQIQKDYAQVPFYEIDEEHVKIPAAWLIEQCGWKGKNVGPAGVYGKQPLVLVNCGGAVGQDIAKLAESICQSVHAKFGIDLHPEVNFIAS</sequence>
<evidence type="ECO:0000256" key="14">
    <source>
        <dbReference type="ARBA" id="ARBA00023002"/>
    </source>
</evidence>
<dbReference type="AlphaFoldDB" id="A0A9E2L855"/>
<evidence type="ECO:0000256" key="19">
    <source>
        <dbReference type="HAMAP-Rule" id="MF_00037"/>
    </source>
</evidence>
<proteinExistence type="inferred from homology"/>
<dbReference type="InterPro" id="IPR016166">
    <property type="entry name" value="FAD-bd_PCMH"/>
</dbReference>
<dbReference type="NCBIfam" id="TIGR00179">
    <property type="entry name" value="murB"/>
    <property type="match status" value="1"/>
</dbReference>
<comment type="similarity">
    <text evidence="19">Belongs to the MurB family.</text>
</comment>
<name>A0A9E2L855_9BACT</name>
<dbReference type="SUPFAM" id="SSF56194">
    <property type="entry name" value="Uridine diphospho-N-Acetylenolpyruvylglucosamine reductase, MurB, C-terminal domain"/>
    <property type="match status" value="1"/>
</dbReference>
<evidence type="ECO:0000256" key="5">
    <source>
        <dbReference type="ARBA" id="ARBA00012518"/>
    </source>
</evidence>
<dbReference type="GO" id="GO:0005829">
    <property type="term" value="C:cytosol"/>
    <property type="evidence" value="ECO:0007669"/>
    <property type="project" value="TreeGrafter"/>
</dbReference>
<dbReference type="Gene3D" id="3.30.465.10">
    <property type="match status" value="1"/>
</dbReference>
<keyword evidence="8 19" id="KW-0132">Cell division</keyword>
<dbReference type="PANTHER" id="PTHR21071">
    <property type="entry name" value="UDP-N-ACETYLENOLPYRUVOYLGLUCOSAMINE REDUCTASE"/>
    <property type="match status" value="1"/>
</dbReference>
<comment type="caution">
    <text evidence="21">The sequence shown here is derived from an EMBL/GenBank/DDBJ whole genome shotgun (WGS) entry which is preliminary data.</text>
</comment>
<comment type="subcellular location">
    <subcellularLocation>
        <location evidence="3 19">Cytoplasm</location>
    </subcellularLocation>
</comment>
<dbReference type="GO" id="GO:0008360">
    <property type="term" value="P:regulation of cell shape"/>
    <property type="evidence" value="ECO:0007669"/>
    <property type="project" value="UniProtKB-KW"/>
</dbReference>
<gene>
    <name evidence="19 21" type="primary">murB</name>
    <name evidence="21" type="ORF">H9789_06665</name>
</gene>
<keyword evidence="16 19" id="KW-0961">Cell wall biogenesis/degradation</keyword>
<evidence type="ECO:0000256" key="4">
    <source>
        <dbReference type="ARBA" id="ARBA00004752"/>
    </source>
</evidence>
<evidence type="ECO:0000256" key="1">
    <source>
        <dbReference type="ARBA" id="ARBA00001974"/>
    </source>
</evidence>
<evidence type="ECO:0000256" key="13">
    <source>
        <dbReference type="ARBA" id="ARBA00022984"/>
    </source>
</evidence>
<dbReference type="GO" id="GO:0008762">
    <property type="term" value="F:UDP-N-acetylmuramate dehydrogenase activity"/>
    <property type="evidence" value="ECO:0007669"/>
    <property type="project" value="UniProtKB-UniRule"/>
</dbReference>
<dbReference type="NCBIfam" id="NF010478">
    <property type="entry name" value="PRK13903.1"/>
    <property type="match status" value="1"/>
</dbReference>
<dbReference type="InterPro" id="IPR003170">
    <property type="entry name" value="MurB"/>
</dbReference>
<dbReference type="InterPro" id="IPR036635">
    <property type="entry name" value="MurB_C_sf"/>
</dbReference>
<dbReference type="Pfam" id="PF01565">
    <property type="entry name" value="FAD_binding_4"/>
    <property type="match status" value="1"/>
</dbReference>
<dbReference type="GO" id="GO:0009252">
    <property type="term" value="P:peptidoglycan biosynthetic process"/>
    <property type="evidence" value="ECO:0007669"/>
    <property type="project" value="UniProtKB-UniRule"/>
</dbReference>
<dbReference type="InterPro" id="IPR006094">
    <property type="entry name" value="Oxid_FAD_bind_N"/>
</dbReference>
<keyword evidence="15 19" id="KW-0131">Cell cycle</keyword>
<dbReference type="InterPro" id="IPR016169">
    <property type="entry name" value="FAD-bd_PCMH_sub2"/>
</dbReference>
<dbReference type="PANTHER" id="PTHR21071:SF4">
    <property type="entry name" value="UDP-N-ACETYLENOLPYRUVOYLGLUCOSAMINE REDUCTASE"/>
    <property type="match status" value="1"/>
</dbReference>
<keyword evidence="12 19" id="KW-0133">Cell shape</keyword>
<feature type="active site" description="Proton donor" evidence="19">
    <location>
        <position position="242"/>
    </location>
</feature>
<evidence type="ECO:0000256" key="2">
    <source>
        <dbReference type="ARBA" id="ARBA00003921"/>
    </source>
</evidence>
<evidence type="ECO:0000256" key="10">
    <source>
        <dbReference type="ARBA" id="ARBA00022827"/>
    </source>
</evidence>
<evidence type="ECO:0000256" key="17">
    <source>
        <dbReference type="ARBA" id="ARBA00031026"/>
    </source>
</evidence>
<evidence type="ECO:0000256" key="9">
    <source>
        <dbReference type="ARBA" id="ARBA00022630"/>
    </source>
</evidence>
<evidence type="ECO:0000256" key="6">
    <source>
        <dbReference type="ARBA" id="ARBA00015188"/>
    </source>
</evidence>
<evidence type="ECO:0000256" key="18">
    <source>
        <dbReference type="ARBA" id="ARBA00048914"/>
    </source>
</evidence>
<comment type="catalytic activity">
    <reaction evidence="18 19">
        <text>UDP-N-acetyl-alpha-D-muramate + NADP(+) = UDP-N-acetyl-3-O-(1-carboxyvinyl)-alpha-D-glucosamine + NADPH + H(+)</text>
        <dbReference type="Rhea" id="RHEA:12248"/>
        <dbReference type="ChEBI" id="CHEBI:15378"/>
        <dbReference type="ChEBI" id="CHEBI:57783"/>
        <dbReference type="ChEBI" id="CHEBI:58349"/>
        <dbReference type="ChEBI" id="CHEBI:68483"/>
        <dbReference type="ChEBI" id="CHEBI:70757"/>
        <dbReference type="EC" id="1.3.1.98"/>
    </reaction>
</comment>
<organism evidence="21 22">
    <name type="scientific">Candidatus Paraprevotella stercoravium</name>
    <dbReference type="NCBI Taxonomy" id="2838725"/>
    <lineage>
        <taxon>Bacteria</taxon>
        <taxon>Pseudomonadati</taxon>
        <taxon>Bacteroidota</taxon>
        <taxon>Bacteroidia</taxon>
        <taxon>Bacteroidales</taxon>
        <taxon>Prevotellaceae</taxon>
        <taxon>Paraprevotella</taxon>
    </lineage>
</organism>
<dbReference type="Gene3D" id="3.30.43.10">
    <property type="entry name" value="Uridine Diphospho-n-acetylenolpyruvylglucosamine Reductase, domain 2"/>
    <property type="match status" value="1"/>
</dbReference>
<reference evidence="21" key="1">
    <citation type="journal article" date="2021" name="PeerJ">
        <title>Extensive microbial diversity within the chicken gut microbiome revealed by metagenomics and culture.</title>
        <authorList>
            <person name="Gilroy R."/>
            <person name="Ravi A."/>
            <person name="Getino M."/>
            <person name="Pursley I."/>
            <person name="Horton D.L."/>
            <person name="Alikhan N.F."/>
            <person name="Baker D."/>
            <person name="Gharbi K."/>
            <person name="Hall N."/>
            <person name="Watson M."/>
            <person name="Adriaenssens E.M."/>
            <person name="Foster-Nyarko E."/>
            <person name="Jarju S."/>
            <person name="Secka A."/>
            <person name="Antonio M."/>
            <person name="Oren A."/>
            <person name="Chaudhuri R.R."/>
            <person name="La Ragione R."/>
            <person name="Hildebrand F."/>
            <person name="Pallen M.J."/>
        </authorList>
    </citation>
    <scope>NUCLEOTIDE SEQUENCE</scope>
    <source>
        <strain evidence="21">G3-2149</strain>
    </source>
</reference>
<dbReference type="GO" id="GO:0051301">
    <property type="term" value="P:cell division"/>
    <property type="evidence" value="ECO:0007669"/>
    <property type="project" value="UniProtKB-KW"/>
</dbReference>
<dbReference type="EMBL" id="JAHLFU010000141">
    <property type="protein sequence ID" value="MBU3853483.1"/>
    <property type="molecule type" value="Genomic_DNA"/>
</dbReference>
<keyword evidence="13 19" id="KW-0573">Peptidoglycan synthesis</keyword>
<comment type="cofactor">
    <cofactor evidence="1 19">
        <name>FAD</name>
        <dbReference type="ChEBI" id="CHEBI:57692"/>
    </cofactor>
</comment>
<dbReference type="InterPro" id="IPR011601">
    <property type="entry name" value="MurB_C"/>
</dbReference>
<comment type="pathway">
    <text evidence="4 19">Cell wall biogenesis; peptidoglycan biosynthesis.</text>
</comment>
<evidence type="ECO:0000313" key="21">
    <source>
        <dbReference type="EMBL" id="MBU3853483.1"/>
    </source>
</evidence>
<evidence type="ECO:0000256" key="8">
    <source>
        <dbReference type="ARBA" id="ARBA00022618"/>
    </source>
</evidence>
<feature type="domain" description="FAD-binding PCMH-type" evidence="20">
    <location>
        <begin position="17"/>
        <end position="191"/>
    </location>
</feature>
<keyword evidence="7 19" id="KW-0963">Cytoplasm</keyword>
<dbReference type="PROSITE" id="PS51387">
    <property type="entry name" value="FAD_PCMH"/>
    <property type="match status" value="1"/>
</dbReference>
<evidence type="ECO:0000256" key="12">
    <source>
        <dbReference type="ARBA" id="ARBA00022960"/>
    </source>
</evidence>
<dbReference type="InterPro" id="IPR036318">
    <property type="entry name" value="FAD-bd_PCMH-like_sf"/>
</dbReference>
<dbReference type="Gene3D" id="3.90.78.10">
    <property type="entry name" value="UDP-N-acetylenolpyruvoylglucosamine reductase, C-terminal domain"/>
    <property type="match status" value="1"/>
</dbReference>
<keyword evidence="11 19" id="KW-0521">NADP</keyword>
<dbReference type="GO" id="GO:0071555">
    <property type="term" value="P:cell wall organization"/>
    <property type="evidence" value="ECO:0007669"/>
    <property type="project" value="UniProtKB-KW"/>
</dbReference>
<evidence type="ECO:0000256" key="15">
    <source>
        <dbReference type="ARBA" id="ARBA00023306"/>
    </source>
</evidence>
<dbReference type="Proteomes" id="UP000823865">
    <property type="component" value="Unassembled WGS sequence"/>
</dbReference>
<dbReference type="NCBIfam" id="NF000755">
    <property type="entry name" value="PRK00046.1"/>
    <property type="match status" value="1"/>
</dbReference>
<reference evidence="21" key="2">
    <citation type="submission" date="2021-04" db="EMBL/GenBank/DDBJ databases">
        <authorList>
            <person name="Gilroy R."/>
        </authorList>
    </citation>
    <scope>NUCLEOTIDE SEQUENCE</scope>
    <source>
        <strain evidence="21">G3-2149</strain>
    </source>
</reference>
<feature type="active site" evidence="19">
    <location>
        <position position="167"/>
    </location>
</feature>
<dbReference type="GO" id="GO:0071949">
    <property type="term" value="F:FAD binding"/>
    <property type="evidence" value="ECO:0007669"/>
    <property type="project" value="InterPro"/>
</dbReference>
<dbReference type="EC" id="1.3.1.98" evidence="5 19"/>
<dbReference type="HAMAP" id="MF_00037">
    <property type="entry name" value="MurB"/>
    <property type="match status" value="1"/>
</dbReference>
<keyword evidence="14 19" id="KW-0560">Oxidoreductase</keyword>
<dbReference type="SUPFAM" id="SSF56176">
    <property type="entry name" value="FAD-binding/transporter-associated domain-like"/>
    <property type="match status" value="1"/>
</dbReference>
<evidence type="ECO:0000256" key="11">
    <source>
        <dbReference type="ARBA" id="ARBA00022857"/>
    </source>
</evidence>
<evidence type="ECO:0000256" key="7">
    <source>
        <dbReference type="ARBA" id="ARBA00022490"/>
    </source>
</evidence>